<proteinExistence type="predicted"/>
<dbReference type="PANTHER" id="PTHR43280">
    <property type="entry name" value="ARAC-FAMILY TRANSCRIPTIONAL REGULATOR"/>
    <property type="match status" value="1"/>
</dbReference>
<dbReference type="AlphaFoldDB" id="A0A517NVJ6"/>
<dbReference type="Gene3D" id="1.10.10.60">
    <property type="entry name" value="Homeodomain-like"/>
    <property type="match status" value="2"/>
</dbReference>
<dbReference type="InterPro" id="IPR018060">
    <property type="entry name" value="HTH_AraC"/>
</dbReference>
<dbReference type="PROSITE" id="PS01124">
    <property type="entry name" value="HTH_ARAC_FAMILY_2"/>
    <property type="match status" value="1"/>
</dbReference>
<dbReference type="RefSeq" id="WP_145418936.1">
    <property type="nucleotide sequence ID" value="NZ_CP036526.1"/>
</dbReference>
<accession>A0A517NVJ6</accession>
<keyword evidence="2" id="KW-0238">DNA-binding</keyword>
<feature type="domain" description="HTH araC/xylS-type" evidence="4">
    <location>
        <begin position="189"/>
        <end position="288"/>
    </location>
</feature>
<dbReference type="EMBL" id="CP036526">
    <property type="protein sequence ID" value="QDT11132.1"/>
    <property type="molecule type" value="Genomic_DNA"/>
</dbReference>
<dbReference type="PROSITE" id="PS00041">
    <property type="entry name" value="HTH_ARAC_FAMILY_1"/>
    <property type="match status" value="1"/>
</dbReference>
<evidence type="ECO:0000256" key="1">
    <source>
        <dbReference type="ARBA" id="ARBA00023015"/>
    </source>
</evidence>
<evidence type="ECO:0000313" key="6">
    <source>
        <dbReference type="Proteomes" id="UP000319817"/>
    </source>
</evidence>
<dbReference type="GO" id="GO:0043565">
    <property type="term" value="F:sequence-specific DNA binding"/>
    <property type="evidence" value="ECO:0007669"/>
    <property type="project" value="InterPro"/>
</dbReference>
<organism evidence="5 6">
    <name type="scientific">Stieleria marina</name>
    <dbReference type="NCBI Taxonomy" id="1930275"/>
    <lineage>
        <taxon>Bacteria</taxon>
        <taxon>Pseudomonadati</taxon>
        <taxon>Planctomycetota</taxon>
        <taxon>Planctomycetia</taxon>
        <taxon>Pirellulales</taxon>
        <taxon>Pirellulaceae</taxon>
        <taxon>Stieleria</taxon>
    </lineage>
</organism>
<keyword evidence="1" id="KW-0805">Transcription regulation</keyword>
<reference evidence="5 6" key="1">
    <citation type="submission" date="2019-02" db="EMBL/GenBank/DDBJ databases">
        <title>Deep-cultivation of Planctomycetes and their phenomic and genomic characterization uncovers novel biology.</title>
        <authorList>
            <person name="Wiegand S."/>
            <person name="Jogler M."/>
            <person name="Boedeker C."/>
            <person name="Pinto D."/>
            <person name="Vollmers J."/>
            <person name="Rivas-Marin E."/>
            <person name="Kohn T."/>
            <person name="Peeters S.H."/>
            <person name="Heuer A."/>
            <person name="Rast P."/>
            <person name="Oberbeckmann S."/>
            <person name="Bunk B."/>
            <person name="Jeske O."/>
            <person name="Meyerdierks A."/>
            <person name="Storesund J.E."/>
            <person name="Kallscheuer N."/>
            <person name="Luecker S."/>
            <person name="Lage O.M."/>
            <person name="Pohl T."/>
            <person name="Merkel B.J."/>
            <person name="Hornburger P."/>
            <person name="Mueller R.-W."/>
            <person name="Bruemmer F."/>
            <person name="Labrenz M."/>
            <person name="Spormann A.M."/>
            <person name="Op den Camp H."/>
            <person name="Overmann J."/>
            <person name="Amann R."/>
            <person name="Jetten M.S.M."/>
            <person name="Mascher T."/>
            <person name="Medema M.H."/>
            <person name="Devos D.P."/>
            <person name="Kaster A.-K."/>
            <person name="Ovreas L."/>
            <person name="Rohde M."/>
            <person name="Galperin M.Y."/>
            <person name="Jogler C."/>
        </authorList>
    </citation>
    <scope>NUCLEOTIDE SEQUENCE [LARGE SCALE GENOMIC DNA]</scope>
    <source>
        <strain evidence="5 6">K23_9</strain>
    </source>
</reference>
<sequence>MKPSFEKLVPTSGQSYRCFDRSALDSPTKWHRHPEVELTYIPQGSGSRIVGDHIGSYGDHDLVLIGSFLPHTWASDEYRGERYDRHTAIVLQFHPEFLGPDFFACGEMSEVAILLQRSSRGLFFPANIAATIGQQMTRLVTSSGAARFIGLLSILSELADSGVGQPLASEQLPYFSTSGASDQAESRIQQVCDHISQHLSDPELSHRDLAELANMNASAFSRFFKQSTGRTVSAYINELRIGLACRLLVDRSDAILSICHQAGFGNLSNFNRRFRQLRGMTPSEYRTGFRTSV</sequence>
<dbReference type="InterPro" id="IPR011051">
    <property type="entry name" value="RmlC_Cupin_sf"/>
</dbReference>
<evidence type="ECO:0000256" key="2">
    <source>
        <dbReference type="ARBA" id="ARBA00023125"/>
    </source>
</evidence>
<dbReference type="OrthoDB" id="9778008at2"/>
<dbReference type="PRINTS" id="PR00032">
    <property type="entry name" value="HTHARAC"/>
</dbReference>
<keyword evidence="3" id="KW-0804">Transcription</keyword>
<dbReference type="Proteomes" id="UP000319817">
    <property type="component" value="Chromosome"/>
</dbReference>
<evidence type="ECO:0000313" key="5">
    <source>
        <dbReference type="EMBL" id="QDT11132.1"/>
    </source>
</evidence>
<dbReference type="CDD" id="cd06976">
    <property type="entry name" value="cupin_MtlR-like_N"/>
    <property type="match status" value="1"/>
</dbReference>
<evidence type="ECO:0000256" key="3">
    <source>
        <dbReference type="ARBA" id="ARBA00023163"/>
    </source>
</evidence>
<evidence type="ECO:0000259" key="4">
    <source>
        <dbReference type="PROSITE" id="PS01124"/>
    </source>
</evidence>
<name>A0A517NVJ6_9BACT</name>
<dbReference type="SUPFAM" id="SSF46689">
    <property type="entry name" value="Homeodomain-like"/>
    <property type="match status" value="2"/>
</dbReference>
<dbReference type="SUPFAM" id="SSF51182">
    <property type="entry name" value="RmlC-like cupins"/>
    <property type="match status" value="1"/>
</dbReference>
<dbReference type="Pfam" id="PF12833">
    <property type="entry name" value="HTH_18"/>
    <property type="match status" value="1"/>
</dbReference>
<dbReference type="InterPro" id="IPR020449">
    <property type="entry name" value="Tscrpt_reg_AraC-type_HTH"/>
</dbReference>
<dbReference type="SMART" id="SM00342">
    <property type="entry name" value="HTH_ARAC"/>
    <property type="match status" value="1"/>
</dbReference>
<dbReference type="InterPro" id="IPR009057">
    <property type="entry name" value="Homeodomain-like_sf"/>
</dbReference>
<keyword evidence="6" id="KW-1185">Reference proteome</keyword>
<gene>
    <name evidence="5" type="primary">btr_1</name>
    <name evidence="5" type="ORF">K239x_31260</name>
</gene>
<dbReference type="InterPro" id="IPR018062">
    <property type="entry name" value="HTH_AraC-typ_CS"/>
</dbReference>
<protein>
    <submittedName>
        <fullName evidence="5">HTH-type transcriptional activator Btr</fullName>
    </submittedName>
</protein>
<dbReference type="PANTHER" id="PTHR43280:SF27">
    <property type="entry name" value="TRANSCRIPTIONAL REGULATOR MTLR"/>
    <property type="match status" value="1"/>
</dbReference>
<dbReference type="GO" id="GO:0003700">
    <property type="term" value="F:DNA-binding transcription factor activity"/>
    <property type="evidence" value="ECO:0007669"/>
    <property type="project" value="InterPro"/>
</dbReference>